<sequence>MTGPRLAALVLAAGESRRFGASDKLLAPVNGAPMVAASMRLSLRPGISRRLVVASAAEVGDLARALGLDALMVRRGQPQSHSLRAGLHALRAEADRILVLLGDMPFLHAADIDALIAMPPDLPVCATDGQICMPPALFPAPWFDRLAATEGDRGAGGLLAEIPAGSRQFIRPERLRDIDRPADLP</sequence>
<dbReference type="PANTHER" id="PTHR43777">
    <property type="entry name" value="MOLYBDENUM COFACTOR CYTIDYLYLTRANSFERASE"/>
    <property type="match status" value="1"/>
</dbReference>
<dbReference type="InterPro" id="IPR029044">
    <property type="entry name" value="Nucleotide-diphossugar_trans"/>
</dbReference>
<evidence type="ECO:0000313" key="3">
    <source>
        <dbReference type="EMBL" id="ARC39184.1"/>
    </source>
</evidence>
<organism evidence="3 4">
    <name type="scientific">Paracoccus yeei</name>
    <dbReference type="NCBI Taxonomy" id="147645"/>
    <lineage>
        <taxon>Bacteria</taxon>
        <taxon>Pseudomonadati</taxon>
        <taxon>Pseudomonadota</taxon>
        <taxon>Alphaproteobacteria</taxon>
        <taxon>Rhodobacterales</taxon>
        <taxon>Paracoccaceae</taxon>
        <taxon>Paracoccus</taxon>
    </lineage>
</organism>
<keyword evidence="1" id="KW-0460">Magnesium</keyword>
<evidence type="ECO:0000259" key="2">
    <source>
        <dbReference type="Pfam" id="PF12804"/>
    </source>
</evidence>
<gene>
    <name evidence="3" type="ORF">A6J80_23245</name>
</gene>
<name>A0A1V0GZ92_9RHOB</name>
<dbReference type="EMBL" id="CP020447">
    <property type="protein sequence ID" value="ARC39184.1"/>
    <property type="molecule type" value="Genomic_DNA"/>
</dbReference>
<dbReference type="Pfam" id="PF12804">
    <property type="entry name" value="NTP_transf_3"/>
    <property type="match status" value="1"/>
</dbReference>
<keyword evidence="3" id="KW-0614">Plasmid</keyword>
<dbReference type="AlphaFoldDB" id="A0A1V0GZ92"/>
<proteinExistence type="predicted"/>
<keyword evidence="4" id="KW-1185">Reference proteome</keyword>
<evidence type="ECO:0000256" key="1">
    <source>
        <dbReference type="ARBA" id="ARBA00022842"/>
    </source>
</evidence>
<dbReference type="KEGG" id="pye:A6J80_23245"/>
<dbReference type="Gene3D" id="3.90.550.10">
    <property type="entry name" value="Spore Coat Polysaccharide Biosynthesis Protein SpsA, Chain A"/>
    <property type="match status" value="1"/>
</dbReference>
<dbReference type="RefSeq" id="WP_080623405.1">
    <property type="nucleotide sequence ID" value="NZ_CAWMZI010000008.1"/>
</dbReference>
<dbReference type="InterPro" id="IPR025877">
    <property type="entry name" value="MobA-like_NTP_Trfase"/>
</dbReference>
<reference evidence="3" key="1">
    <citation type="submission" date="2017-12" db="EMBL/GenBank/DDBJ databases">
        <title>FDA dAtabase for Regulatory Grade micrObial Sequences (FDA-ARGOS): Supporting development and validation of Infectious Disease Dx tests.</title>
        <authorList>
            <person name="Campos J."/>
            <person name="Goldberg B."/>
            <person name="Tallon L."/>
            <person name="Sadzewicz L."/>
            <person name="Sengamalay N."/>
            <person name="Ott S."/>
            <person name="Godinez A."/>
            <person name="Nagaraj S."/>
            <person name="Vyas G."/>
            <person name="Aluvathingal J."/>
            <person name="Nadendla S."/>
            <person name="Geyer C."/>
            <person name="Nandy P."/>
            <person name="Hobson J."/>
            <person name="Sichtig H."/>
        </authorList>
    </citation>
    <scope>NUCLEOTIDE SEQUENCE</scope>
    <source>
        <strain evidence="3">FDAARGOS_252</strain>
        <plasmid evidence="3">unnamed7</plasmid>
    </source>
</reference>
<dbReference type="CDD" id="cd04182">
    <property type="entry name" value="GT_2_like_f"/>
    <property type="match status" value="1"/>
</dbReference>
<dbReference type="Proteomes" id="UP000191257">
    <property type="component" value="Plasmid unnamed7"/>
</dbReference>
<dbReference type="PANTHER" id="PTHR43777:SF1">
    <property type="entry name" value="MOLYBDENUM COFACTOR CYTIDYLYLTRANSFERASE"/>
    <property type="match status" value="1"/>
</dbReference>
<evidence type="ECO:0000313" key="4">
    <source>
        <dbReference type="Proteomes" id="UP000191257"/>
    </source>
</evidence>
<dbReference type="SUPFAM" id="SSF53448">
    <property type="entry name" value="Nucleotide-diphospho-sugar transferases"/>
    <property type="match status" value="1"/>
</dbReference>
<accession>A0A1V0GZ92</accession>
<dbReference type="GO" id="GO:0016779">
    <property type="term" value="F:nucleotidyltransferase activity"/>
    <property type="evidence" value="ECO:0007669"/>
    <property type="project" value="UniProtKB-ARBA"/>
</dbReference>
<feature type="domain" description="MobA-like NTP transferase" evidence="2">
    <location>
        <begin position="8"/>
        <end position="161"/>
    </location>
</feature>
<geneLocation type="plasmid" evidence="3 4">
    <name>unnamed7</name>
</geneLocation>
<protein>
    <submittedName>
        <fullName evidence="3">Nucleotidyltransferase family protein</fullName>
    </submittedName>
</protein>